<keyword evidence="2" id="KW-1185">Reference proteome</keyword>
<gene>
    <name evidence="1" type="ORF">ACHE_21042S</name>
</gene>
<reference evidence="1" key="1">
    <citation type="submission" date="2021-01" db="EMBL/GenBank/DDBJ databases">
        <authorList>
            <consortium name="Aspergillus chevalieri M1 genome sequencing consortium"/>
            <person name="Kazuki M."/>
            <person name="Futagami T."/>
        </authorList>
    </citation>
    <scope>NUCLEOTIDE SEQUENCE</scope>
    <source>
        <strain evidence="1">M1</strain>
    </source>
</reference>
<dbReference type="RefSeq" id="XP_043134106.1">
    <property type="nucleotide sequence ID" value="XM_043285412.1"/>
</dbReference>
<evidence type="ECO:0000313" key="2">
    <source>
        <dbReference type="Proteomes" id="UP000637239"/>
    </source>
</evidence>
<organism evidence="1 2">
    <name type="scientific">Aspergillus chevalieri</name>
    <name type="common">Eurotium chevalieri</name>
    <dbReference type="NCBI Taxonomy" id="182096"/>
    <lineage>
        <taxon>Eukaryota</taxon>
        <taxon>Fungi</taxon>
        <taxon>Dikarya</taxon>
        <taxon>Ascomycota</taxon>
        <taxon>Pezizomycotina</taxon>
        <taxon>Eurotiomycetes</taxon>
        <taxon>Eurotiomycetidae</taxon>
        <taxon>Eurotiales</taxon>
        <taxon>Aspergillaceae</taxon>
        <taxon>Aspergillus</taxon>
        <taxon>Aspergillus subgen. Aspergillus</taxon>
    </lineage>
</organism>
<protein>
    <submittedName>
        <fullName evidence="1">Uncharacterized protein</fullName>
    </submittedName>
</protein>
<dbReference type="EMBL" id="AP024417">
    <property type="protein sequence ID" value="BCR85584.1"/>
    <property type="molecule type" value="Genomic_DNA"/>
</dbReference>
<sequence length="128" mass="14574">MKDSQARLAMVDSLWSHTQRGLIHIGDLGEMVSMLILLYSFDKVHGNGRPRPITVVDLFQALLPKKVHKKLARRCQKDSKFRQVWSGSAFFSHFLGTEKNDRKVMTGTRRAYARNAAIVAPKFFKAVT</sequence>
<name>A0A7R7VKM5_ASPCH</name>
<accession>A0A7R7VKM5</accession>
<dbReference type="KEGG" id="ache:ACHE_21042S"/>
<reference evidence="1" key="2">
    <citation type="submission" date="2021-02" db="EMBL/GenBank/DDBJ databases">
        <title>Aspergillus chevalieri M1 genome sequence.</title>
        <authorList>
            <person name="Kadooka C."/>
            <person name="Mori K."/>
            <person name="Futagami T."/>
        </authorList>
    </citation>
    <scope>NUCLEOTIDE SEQUENCE</scope>
    <source>
        <strain evidence="1">M1</strain>
    </source>
</reference>
<evidence type="ECO:0000313" key="1">
    <source>
        <dbReference type="EMBL" id="BCR85584.1"/>
    </source>
</evidence>
<proteinExistence type="predicted"/>
<dbReference type="GeneID" id="66979943"/>
<dbReference type="AlphaFoldDB" id="A0A7R7VKM5"/>
<dbReference type="Proteomes" id="UP000637239">
    <property type="component" value="Chromosome 2"/>
</dbReference>